<organism evidence="7 8">
    <name type="scientific">Tetrahymena thermophila (strain SB210)</name>
    <dbReference type="NCBI Taxonomy" id="312017"/>
    <lineage>
        <taxon>Eukaryota</taxon>
        <taxon>Sar</taxon>
        <taxon>Alveolata</taxon>
        <taxon>Ciliophora</taxon>
        <taxon>Intramacronucleata</taxon>
        <taxon>Oligohymenophorea</taxon>
        <taxon>Hymenostomatida</taxon>
        <taxon>Tetrahymenina</taxon>
        <taxon>Tetrahymenidae</taxon>
        <taxon>Tetrahymena</taxon>
    </lineage>
</organism>
<evidence type="ECO:0000313" key="7">
    <source>
        <dbReference type="EMBL" id="EAR85898.2"/>
    </source>
</evidence>
<dbReference type="KEGG" id="tet:TTHERM_00313800"/>
<dbReference type="OrthoDB" id="2414662at2759"/>
<dbReference type="HOGENOM" id="CLU_017584_4_0_1"/>
<accession>Q22KA1</accession>
<dbReference type="EMBL" id="GG662498">
    <property type="protein sequence ID" value="EAR85898.2"/>
    <property type="molecule type" value="Genomic_DNA"/>
</dbReference>
<dbReference type="eggNOG" id="KOG0257">
    <property type="taxonomic scope" value="Eukaryota"/>
</dbReference>
<dbReference type="Pfam" id="PF00155">
    <property type="entry name" value="Aminotran_1_2"/>
    <property type="match status" value="1"/>
</dbReference>
<evidence type="ECO:0000256" key="2">
    <source>
        <dbReference type="ARBA" id="ARBA00007441"/>
    </source>
</evidence>
<evidence type="ECO:0000313" key="8">
    <source>
        <dbReference type="Proteomes" id="UP000009168"/>
    </source>
</evidence>
<dbReference type="PANTHER" id="PTHR43807:SF20">
    <property type="entry name" value="FI04487P"/>
    <property type="match status" value="1"/>
</dbReference>
<protein>
    <submittedName>
        <fullName evidence="7">Kynurenine-oxoglutarate transaminase</fullName>
    </submittedName>
</protein>
<dbReference type="InParanoid" id="Q22KA1"/>
<keyword evidence="5" id="KW-0663">Pyridoxal phosphate</keyword>
<dbReference type="GeneID" id="7831014"/>
<dbReference type="SUPFAM" id="SSF53383">
    <property type="entry name" value="PLP-dependent transferases"/>
    <property type="match status" value="1"/>
</dbReference>
<sequence length="474" mass="53971">MSQQHFKSAKRLQGFENKRVQDIFTPLANETKSINLGQGFPNWAPPSFFQDSISKYVQESSHQYTRAYGHQKLINAIANFYSPLFNREIDPLTNVLVSNGGIACLCNAFLGMVDPGDEVILIEPSFDCYRAQIMMSGGIVRSVPLEPKGKVTKNDLVRRGLDDLKYSQQDEWDIDWDLLERSFNENTKAILLNSPHNPTGKIFSQQELERFAEIIKKYDRVVVIWDGVYEAHAYDKYEPLQIPRIANIPGMWERTISVSSAGKLFSATGVRIGWAIGPEHLIKCTAAFHQYNGFCIYGPLQEAIADTLEQSLKGDYFQEFNKKLKEGRTRLVKELISSPINFNIYIPEGGCSVLADISNIEVPQAYYTNPESNRPYTKDWAFCLWLCKEKGVVALPCSAFYSKQYAHIGQNLVRIAFCKTEETLIEAGKRIGSTLHKTNSNQLHNSQTKIENKIQHHNKQKDQQELIQEKRISV</sequence>
<gene>
    <name evidence="7" type="ORF">TTHERM_00313800</name>
</gene>
<comment type="similarity">
    <text evidence="2">Belongs to the class-I pyridoxal-phosphate-dependent aminotransferase family.</text>
</comment>
<dbReference type="Proteomes" id="UP000009168">
    <property type="component" value="Unassembled WGS sequence"/>
</dbReference>
<reference evidence="8" key="1">
    <citation type="journal article" date="2006" name="PLoS Biol.">
        <title>Macronuclear genome sequence of the ciliate Tetrahymena thermophila, a model eukaryote.</title>
        <authorList>
            <person name="Eisen J.A."/>
            <person name="Coyne R.S."/>
            <person name="Wu M."/>
            <person name="Wu D."/>
            <person name="Thiagarajan M."/>
            <person name="Wortman J.R."/>
            <person name="Badger J.H."/>
            <person name="Ren Q."/>
            <person name="Amedeo P."/>
            <person name="Jones K.M."/>
            <person name="Tallon L.J."/>
            <person name="Delcher A.L."/>
            <person name="Salzberg S.L."/>
            <person name="Silva J.C."/>
            <person name="Haas B.J."/>
            <person name="Majoros W.H."/>
            <person name="Farzad M."/>
            <person name="Carlton J.M."/>
            <person name="Smith R.K. Jr."/>
            <person name="Garg J."/>
            <person name="Pearlman R.E."/>
            <person name="Karrer K.M."/>
            <person name="Sun L."/>
            <person name="Manning G."/>
            <person name="Elde N.C."/>
            <person name="Turkewitz A.P."/>
            <person name="Asai D.J."/>
            <person name="Wilkes D.E."/>
            <person name="Wang Y."/>
            <person name="Cai H."/>
            <person name="Collins K."/>
            <person name="Stewart B.A."/>
            <person name="Lee S.R."/>
            <person name="Wilamowska K."/>
            <person name="Weinberg Z."/>
            <person name="Ruzzo W.L."/>
            <person name="Wloga D."/>
            <person name="Gaertig J."/>
            <person name="Frankel J."/>
            <person name="Tsao C.-C."/>
            <person name="Gorovsky M.A."/>
            <person name="Keeling P.J."/>
            <person name="Waller R.F."/>
            <person name="Patron N.J."/>
            <person name="Cherry J.M."/>
            <person name="Stover N.A."/>
            <person name="Krieger C.J."/>
            <person name="del Toro C."/>
            <person name="Ryder H.F."/>
            <person name="Williamson S.C."/>
            <person name="Barbeau R.A."/>
            <person name="Hamilton E.P."/>
            <person name="Orias E."/>
        </authorList>
    </citation>
    <scope>NUCLEOTIDE SEQUENCE [LARGE SCALE GENOMIC DNA]</scope>
    <source>
        <strain evidence="8">SB210</strain>
    </source>
</reference>
<dbReference type="InterPro" id="IPR015421">
    <property type="entry name" value="PyrdxlP-dep_Trfase_major"/>
</dbReference>
<dbReference type="FunFam" id="3.40.640.10:FF:000024">
    <property type="entry name" value="Kynurenine--oxoglutarate transaminase 3"/>
    <property type="match status" value="1"/>
</dbReference>
<proteinExistence type="inferred from homology"/>
<name>Q22KA1_TETTS</name>
<dbReference type="Gene3D" id="3.90.1150.10">
    <property type="entry name" value="Aspartate Aminotransferase, domain 1"/>
    <property type="match status" value="1"/>
</dbReference>
<dbReference type="CDD" id="cd00609">
    <property type="entry name" value="AAT_like"/>
    <property type="match status" value="1"/>
</dbReference>
<dbReference type="GO" id="GO:0016212">
    <property type="term" value="F:kynurenine-oxoglutarate transaminase activity"/>
    <property type="evidence" value="ECO:0007669"/>
    <property type="project" value="TreeGrafter"/>
</dbReference>
<dbReference type="PANTHER" id="PTHR43807">
    <property type="entry name" value="FI04487P"/>
    <property type="match status" value="1"/>
</dbReference>
<keyword evidence="4" id="KW-0808">Transferase</keyword>
<keyword evidence="8" id="KW-1185">Reference proteome</keyword>
<evidence type="ECO:0000259" key="6">
    <source>
        <dbReference type="Pfam" id="PF00155"/>
    </source>
</evidence>
<keyword evidence="3" id="KW-0032">Aminotransferase</keyword>
<evidence type="ECO:0000256" key="1">
    <source>
        <dbReference type="ARBA" id="ARBA00001933"/>
    </source>
</evidence>
<dbReference type="Gene3D" id="3.40.640.10">
    <property type="entry name" value="Type I PLP-dependent aspartate aminotransferase-like (Major domain)"/>
    <property type="match status" value="1"/>
</dbReference>
<dbReference type="GO" id="GO:0030170">
    <property type="term" value="F:pyridoxal phosphate binding"/>
    <property type="evidence" value="ECO:0007669"/>
    <property type="project" value="InterPro"/>
</dbReference>
<dbReference type="RefSeq" id="XP_001033561.2">
    <property type="nucleotide sequence ID" value="XM_001033561.2"/>
</dbReference>
<evidence type="ECO:0000256" key="4">
    <source>
        <dbReference type="ARBA" id="ARBA00022679"/>
    </source>
</evidence>
<evidence type="ECO:0000256" key="3">
    <source>
        <dbReference type="ARBA" id="ARBA00022576"/>
    </source>
</evidence>
<dbReference type="InterPro" id="IPR051326">
    <property type="entry name" value="Kynurenine-oxoglutarate_AT"/>
</dbReference>
<dbReference type="AlphaFoldDB" id="Q22KA1"/>
<dbReference type="InterPro" id="IPR015424">
    <property type="entry name" value="PyrdxlP-dep_Trfase"/>
</dbReference>
<comment type="cofactor">
    <cofactor evidence="1">
        <name>pyridoxal 5'-phosphate</name>
        <dbReference type="ChEBI" id="CHEBI:597326"/>
    </cofactor>
</comment>
<dbReference type="InterPro" id="IPR004839">
    <property type="entry name" value="Aminotransferase_I/II_large"/>
</dbReference>
<dbReference type="STRING" id="312017.Q22KA1"/>
<evidence type="ECO:0000256" key="5">
    <source>
        <dbReference type="ARBA" id="ARBA00022898"/>
    </source>
</evidence>
<dbReference type="InterPro" id="IPR015422">
    <property type="entry name" value="PyrdxlP-dep_Trfase_small"/>
</dbReference>
<feature type="domain" description="Aminotransferase class I/classII large" evidence="6">
    <location>
        <begin position="33"/>
        <end position="430"/>
    </location>
</feature>
<dbReference type="GO" id="GO:0005737">
    <property type="term" value="C:cytoplasm"/>
    <property type="evidence" value="ECO:0007669"/>
    <property type="project" value="TreeGrafter"/>
</dbReference>